<dbReference type="Proteomes" id="UP000244309">
    <property type="component" value="Unassembled WGS sequence"/>
</dbReference>
<protein>
    <submittedName>
        <fullName evidence="2">Uncharacterized protein</fullName>
    </submittedName>
</protein>
<dbReference type="VEuPathDB" id="FungiDB:CXQ85_000752"/>
<dbReference type="AlphaFoldDB" id="A0A2V1AY42"/>
<name>A0A2V1AY42_9ASCO</name>
<feature type="compositionally biased region" description="Low complexity" evidence="1">
    <location>
        <begin position="608"/>
        <end position="622"/>
    </location>
</feature>
<feature type="compositionally biased region" description="Basic and acidic residues" evidence="1">
    <location>
        <begin position="328"/>
        <end position="346"/>
    </location>
</feature>
<dbReference type="EMBL" id="PKFO01000005">
    <property type="protein sequence ID" value="PVH21761.1"/>
    <property type="molecule type" value="Genomic_DNA"/>
</dbReference>
<comment type="caution">
    <text evidence="2">The sequence shown here is derived from an EMBL/GenBank/DDBJ whole genome shotgun (WGS) entry which is preliminary data.</text>
</comment>
<dbReference type="STRING" id="45357.A0A2V1AY42"/>
<dbReference type="OrthoDB" id="4082517at2759"/>
<reference evidence="2 3" key="1">
    <citation type="submission" date="2017-12" db="EMBL/GenBank/DDBJ databases">
        <title>Genome Sequence of a Multidrug-Resistant Candida haemulonii Isolate from a Patient with Chronic Leg Ulcers in Israel.</title>
        <authorList>
            <person name="Chow N.A."/>
            <person name="Gade L."/>
            <person name="Batra D."/>
            <person name="Rowe L.A."/>
            <person name="Ben-Ami R."/>
            <person name="Loparev V.N."/>
            <person name="Litvintseva A.P."/>
        </authorList>
    </citation>
    <scope>NUCLEOTIDE SEQUENCE [LARGE SCALE GENOMIC DNA]</scope>
    <source>
        <strain evidence="2 3">B11899</strain>
    </source>
</reference>
<sequence length="685" mass="77319">MSSLKRPLPEQLPTPEELARVFKRPALESPDQPEQQPKSMAPLPPPQVNLEKALDAPLRHGVPATIMPVLYPPYGPHDFFSDLHSYSDEEAVQRKAQINQIMHRFPPPAQPLIPNESPANDGGIAVPFIFPPVPLLRPDFYLNDTLLRPVPNQTTASVSPPTPYAPQSADNKRLGMEHQTIWPVIPPLPFPPPNYMPYPLIAHKAPLTPGEVFEEWIAASEHLPRVDMVVASAAGSMVDIRSQSEALGFDIEKLDKWMKQRQQESDPEAEEGVKSENESDEDQDDYLAYVNQVDTTDVFDIYGKDRENIVVVNSDLRNEYLNVAHETTEGTEVQHPKTHEWSKEDVPEGASDVTPRQNFLKYGKDVVHATGGTKDKRRKDLLESTNALNRFTERNRRQLYFARKLQLLNRLRTLQNARVSLDDENMSVDDDEFEDYFRKRKMSAALLFYQSSNSTYKGLNRIVINKLRKLKYFLEHQQSVFAGIVSNGSDPEILNLRSKESANLMNSFVDQDFSSDVKQVFRNATMNEDRGLPTVSNPPDVNVSSFNKVYTNREHSPSVNDYMPLATEEEFKLVTGDAPSKLNTKDQALKGKVARHQIFQSPLYERLTSGSDSNASDSTASTTKRRPGRRAAPKPMLGEEPSKERSEAALVAKIMKQFVGPAAANPDELTEDLDLMKVDTRWPVR</sequence>
<feature type="compositionally biased region" description="Basic residues" evidence="1">
    <location>
        <begin position="623"/>
        <end position="632"/>
    </location>
</feature>
<evidence type="ECO:0000256" key="1">
    <source>
        <dbReference type="SAM" id="MobiDB-lite"/>
    </source>
</evidence>
<accession>A0A2V1AY42</accession>
<feature type="region of interest" description="Disordered" evidence="1">
    <location>
        <begin position="1"/>
        <end position="48"/>
    </location>
</feature>
<feature type="region of interest" description="Disordered" evidence="1">
    <location>
        <begin position="259"/>
        <end position="284"/>
    </location>
</feature>
<keyword evidence="3" id="KW-1185">Reference proteome</keyword>
<proteinExistence type="predicted"/>
<organism evidence="2 3">
    <name type="scientific">Candidozyma haemuli</name>
    <dbReference type="NCBI Taxonomy" id="45357"/>
    <lineage>
        <taxon>Eukaryota</taxon>
        <taxon>Fungi</taxon>
        <taxon>Dikarya</taxon>
        <taxon>Ascomycota</taxon>
        <taxon>Saccharomycotina</taxon>
        <taxon>Pichiomycetes</taxon>
        <taxon>Metschnikowiaceae</taxon>
        <taxon>Candidozyma</taxon>
    </lineage>
</organism>
<dbReference type="RefSeq" id="XP_025342701.1">
    <property type="nucleotide sequence ID" value="XM_025484486.1"/>
</dbReference>
<evidence type="ECO:0000313" key="2">
    <source>
        <dbReference type="EMBL" id="PVH21761.1"/>
    </source>
</evidence>
<gene>
    <name evidence="2" type="ORF">CXQ85_000752</name>
</gene>
<feature type="region of interest" description="Disordered" evidence="1">
    <location>
        <begin position="328"/>
        <end position="355"/>
    </location>
</feature>
<feature type="compositionally biased region" description="Basic and acidic residues" evidence="1">
    <location>
        <begin position="674"/>
        <end position="685"/>
    </location>
</feature>
<feature type="region of interest" description="Disordered" evidence="1">
    <location>
        <begin position="661"/>
        <end position="685"/>
    </location>
</feature>
<feature type="region of interest" description="Disordered" evidence="1">
    <location>
        <begin position="604"/>
        <end position="648"/>
    </location>
</feature>
<dbReference type="GeneID" id="37006084"/>
<evidence type="ECO:0000313" key="3">
    <source>
        <dbReference type="Proteomes" id="UP000244309"/>
    </source>
</evidence>